<proteinExistence type="predicted"/>
<name>A1ARY4_PELPD</name>
<dbReference type="Proteomes" id="UP000006732">
    <property type="component" value="Chromosome"/>
</dbReference>
<dbReference type="HOGENOM" id="CLU_2274706_0_0_7"/>
<sequence length="102" mass="11745">MVSEFSTEIQRGHLFYNVCRITRNDNQNVPRINVTREDDGSFYCQSVNLIEVIMNLPTADYFTYITGIASILGFFLQLTDAFPKHREIRKSIFYISIAVISG</sequence>
<keyword evidence="2" id="KW-1185">Reference proteome</keyword>
<evidence type="ECO:0000313" key="1">
    <source>
        <dbReference type="EMBL" id="ABL00105.1"/>
    </source>
</evidence>
<dbReference type="AlphaFoldDB" id="A1ARY4"/>
<reference evidence="1 2" key="1">
    <citation type="submission" date="2006-10" db="EMBL/GenBank/DDBJ databases">
        <title>Complete sequence of chromosome of Pelobacter propionicus DSM 2379.</title>
        <authorList>
            <consortium name="US DOE Joint Genome Institute"/>
            <person name="Copeland A."/>
            <person name="Lucas S."/>
            <person name="Lapidus A."/>
            <person name="Barry K."/>
            <person name="Detter J.C."/>
            <person name="Glavina del Rio T."/>
            <person name="Hammon N."/>
            <person name="Israni S."/>
            <person name="Dalin E."/>
            <person name="Tice H."/>
            <person name="Pitluck S."/>
            <person name="Saunders E."/>
            <person name="Brettin T."/>
            <person name="Bruce D."/>
            <person name="Han C."/>
            <person name="Tapia R."/>
            <person name="Schmutz J."/>
            <person name="Larimer F."/>
            <person name="Land M."/>
            <person name="Hauser L."/>
            <person name="Kyrpides N."/>
            <person name="Kim E."/>
            <person name="Lovley D."/>
            <person name="Richardson P."/>
        </authorList>
    </citation>
    <scope>NUCLEOTIDE SEQUENCE [LARGE SCALE GENOMIC DNA]</scope>
    <source>
        <strain evidence="2">DSM 2379 / NBRC 103807 / OttBd1</strain>
    </source>
</reference>
<gene>
    <name evidence="1" type="ordered locus">Ppro_2499</name>
</gene>
<accession>A1ARY4</accession>
<dbReference type="EMBL" id="CP000482">
    <property type="protein sequence ID" value="ABL00105.1"/>
    <property type="molecule type" value="Genomic_DNA"/>
</dbReference>
<dbReference type="KEGG" id="ppd:Ppro_2499"/>
<organism evidence="1 2">
    <name type="scientific">Pelobacter propionicus (strain DSM 2379 / NBRC 103807 / OttBd1)</name>
    <dbReference type="NCBI Taxonomy" id="338966"/>
    <lineage>
        <taxon>Bacteria</taxon>
        <taxon>Pseudomonadati</taxon>
        <taxon>Thermodesulfobacteriota</taxon>
        <taxon>Desulfuromonadia</taxon>
        <taxon>Desulfuromonadales</taxon>
        <taxon>Desulfuromonadaceae</taxon>
        <taxon>Pelobacter</taxon>
    </lineage>
</organism>
<protein>
    <submittedName>
        <fullName evidence="1">Uncharacterized protein</fullName>
    </submittedName>
</protein>
<evidence type="ECO:0000313" key="2">
    <source>
        <dbReference type="Proteomes" id="UP000006732"/>
    </source>
</evidence>